<dbReference type="OrthoDB" id="9794684at2"/>
<dbReference type="GO" id="GO:0055085">
    <property type="term" value="P:transmembrane transport"/>
    <property type="evidence" value="ECO:0007669"/>
    <property type="project" value="InterPro"/>
</dbReference>
<feature type="transmembrane region" description="Helical" evidence="7">
    <location>
        <begin position="95"/>
        <end position="116"/>
    </location>
</feature>
<keyword evidence="6 7" id="KW-0472">Membrane</keyword>
<sequence length="302" mass="33158">MATSTNTAPRRPARIVSPVRRRRAGAGVSRLGETLLCLAILGCVLLPVVWLLLLSVKPLGETYALPVQWWPQAPTFEAYRQVWFSEGVGAQWLRFLLNTSIVAVVVSVLTSGIGMYMGYVLARVAKRWVVGVLMLIIVVQLLEGPALVVPIYVLTHAIGLHDTLIGYMLALLVFMLPFGTLINYNYARTVPLELEEAGRIDGANRWQIFARIFVPLSRPGLITTGLMTFLLTWGEYPLSLILLESSSNHTVARGLYDLISGLNVYWNQMAAAAVIVSIPVLAVLILAQRYLVRGLMSGASKG</sequence>
<dbReference type="Gene3D" id="1.10.3720.10">
    <property type="entry name" value="MetI-like"/>
    <property type="match status" value="1"/>
</dbReference>
<reference evidence="9 10" key="1">
    <citation type="submission" date="2019-03" db="EMBL/GenBank/DDBJ databases">
        <title>Draft genome sequences of novel Actinobacteria.</title>
        <authorList>
            <person name="Sahin N."/>
            <person name="Ay H."/>
            <person name="Saygin H."/>
        </authorList>
    </citation>
    <scope>NUCLEOTIDE SEQUENCE [LARGE SCALE GENOMIC DNA]</scope>
    <source>
        <strain evidence="9 10">5K138</strain>
    </source>
</reference>
<feature type="transmembrane region" description="Helical" evidence="7">
    <location>
        <begin position="31"/>
        <end position="53"/>
    </location>
</feature>
<accession>A0A4R5DL92</accession>
<keyword evidence="4 7" id="KW-0812">Transmembrane</keyword>
<evidence type="ECO:0000313" key="10">
    <source>
        <dbReference type="Proteomes" id="UP000294739"/>
    </source>
</evidence>
<organism evidence="9 10">
    <name type="scientific">Jiangella asiatica</name>
    <dbReference type="NCBI Taxonomy" id="2530372"/>
    <lineage>
        <taxon>Bacteria</taxon>
        <taxon>Bacillati</taxon>
        <taxon>Actinomycetota</taxon>
        <taxon>Actinomycetes</taxon>
        <taxon>Jiangellales</taxon>
        <taxon>Jiangellaceae</taxon>
        <taxon>Jiangella</taxon>
    </lineage>
</organism>
<dbReference type="EMBL" id="SMKZ01000003">
    <property type="protein sequence ID" value="TDE14187.1"/>
    <property type="molecule type" value="Genomic_DNA"/>
</dbReference>
<gene>
    <name evidence="9" type="ORF">E1269_03210</name>
</gene>
<evidence type="ECO:0000256" key="2">
    <source>
        <dbReference type="ARBA" id="ARBA00022448"/>
    </source>
</evidence>
<feature type="transmembrane region" description="Helical" evidence="7">
    <location>
        <begin position="208"/>
        <end position="233"/>
    </location>
</feature>
<dbReference type="CDD" id="cd06261">
    <property type="entry name" value="TM_PBP2"/>
    <property type="match status" value="1"/>
</dbReference>
<name>A0A4R5DL92_9ACTN</name>
<evidence type="ECO:0000256" key="3">
    <source>
        <dbReference type="ARBA" id="ARBA00022475"/>
    </source>
</evidence>
<keyword evidence="2 7" id="KW-0813">Transport</keyword>
<dbReference type="PROSITE" id="PS50928">
    <property type="entry name" value="ABC_TM1"/>
    <property type="match status" value="1"/>
</dbReference>
<dbReference type="Proteomes" id="UP000294739">
    <property type="component" value="Unassembled WGS sequence"/>
</dbReference>
<dbReference type="Pfam" id="PF00528">
    <property type="entry name" value="BPD_transp_1"/>
    <property type="match status" value="1"/>
</dbReference>
<keyword evidence="10" id="KW-1185">Reference proteome</keyword>
<dbReference type="InterPro" id="IPR000515">
    <property type="entry name" value="MetI-like"/>
</dbReference>
<evidence type="ECO:0000259" key="8">
    <source>
        <dbReference type="PROSITE" id="PS50928"/>
    </source>
</evidence>
<feature type="transmembrane region" description="Helical" evidence="7">
    <location>
        <begin position="165"/>
        <end position="187"/>
    </location>
</feature>
<evidence type="ECO:0000256" key="1">
    <source>
        <dbReference type="ARBA" id="ARBA00004651"/>
    </source>
</evidence>
<comment type="similarity">
    <text evidence="7">Belongs to the binding-protein-dependent transport system permease family.</text>
</comment>
<keyword evidence="3" id="KW-1003">Cell membrane</keyword>
<dbReference type="PANTHER" id="PTHR32243">
    <property type="entry name" value="MALTOSE TRANSPORT SYSTEM PERMEASE-RELATED"/>
    <property type="match status" value="1"/>
</dbReference>
<dbReference type="SUPFAM" id="SSF161098">
    <property type="entry name" value="MetI-like"/>
    <property type="match status" value="1"/>
</dbReference>
<keyword evidence="5 7" id="KW-1133">Transmembrane helix</keyword>
<dbReference type="InParanoid" id="A0A4R5DL92"/>
<dbReference type="RefSeq" id="WP_131891132.1">
    <property type="nucleotide sequence ID" value="NZ_SMKZ01000003.1"/>
</dbReference>
<feature type="transmembrane region" description="Helical" evidence="7">
    <location>
        <begin position="265"/>
        <end position="287"/>
    </location>
</feature>
<dbReference type="PANTHER" id="PTHR32243:SF18">
    <property type="entry name" value="INNER MEMBRANE ABC TRANSPORTER PERMEASE PROTEIN YCJP"/>
    <property type="match status" value="1"/>
</dbReference>
<comment type="caution">
    <text evidence="9">The sequence shown here is derived from an EMBL/GenBank/DDBJ whole genome shotgun (WGS) entry which is preliminary data.</text>
</comment>
<evidence type="ECO:0000256" key="6">
    <source>
        <dbReference type="ARBA" id="ARBA00023136"/>
    </source>
</evidence>
<evidence type="ECO:0000256" key="4">
    <source>
        <dbReference type="ARBA" id="ARBA00022692"/>
    </source>
</evidence>
<comment type="subcellular location">
    <subcellularLocation>
        <location evidence="1 7">Cell membrane</location>
        <topology evidence="1 7">Multi-pass membrane protein</topology>
    </subcellularLocation>
</comment>
<dbReference type="InterPro" id="IPR050901">
    <property type="entry name" value="BP-dep_ABC_trans_perm"/>
</dbReference>
<feature type="transmembrane region" description="Helical" evidence="7">
    <location>
        <begin position="128"/>
        <end position="153"/>
    </location>
</feature>
<evidence type="ECO:0000256" key="5">
    <source>
        <dbReference type="ARBA" id="ARBA00022989"/>
    </source>
</evidence>
<dbReference type="GO" id="GO:0005886">
    <property type="term" value="C:plasma membrane"/>
    <property type="evidence" value="ECO:0007669"/>
    <property type="project" value="UniProtKB-SubCell"/>
</dbReference>
<dbReference type="InterPro" id="IPR035906">
    <property type="entry name" value="MetI-like_sf"/>
</dbReference>
<evidence type="ECO:0000313" key="9">
    <source>
        <dbReference type="EMBL" id="TDE14187.1"/>
    </source>
</evidence>
<feature type="domain" description="ABC transmembrane type-1" evidence="8">
    <location>
        <begin position="96"/>
        <end position="287"/>
    </location>
</feature>
<evidence type="ECO:0000256" key="7">
    <source>
        <dbReference type="RuleBase" id="RU363032"/>
    </source>
</evidence>
<proteinExistence type="inferred from homology"/>
<dbReference type="AlphaFoldDB" id="A0A4R5DL92"/>
<protein>
    <submittedName>
        <fullName evidence="9">Carbohydrate ABC transporter permease</fullName>
    </submittedName>
</protein>